<gene>
    <name evidence="1" type="ORF">IQ16_01749</name>
</gene>
<reference evidence="1 2" key="1">
    <citation type="journal article" date="2015" name="Stand. Genomic Sci.">
        <title>Genomic Encyclopedia of Bacterial and Archaeal Type Strains, Phase III: the genomes of soil and plant-associated and newly described type strains.</title>
        <authorList>
            <person name="Whitman W.B."/>
            <person name="Woyke T."/>
            <person name="Klenk H.P."/>
            <person name="Zhou Y."/>
            <person name="Lilburn T.G."/>
            <person name="Beck B.J."/>
            <person name="De Vos P."/>
            <person name="Vandamme P."/>
            <person name="Eisen J.A."/>
            <person name="Garrity G."/>
            <person name="Hugenholtz P."/>
            <person name="Kyrpides N.C."/>
        </authorList>
    </citation>
    <scope>NUCLEOTIDE SEQUENCE [LARGE SCALE GENOMIC DNA]</scope>
    <source>
        <strain evidence="1 2">CGMCC 1.10948</strain>
    </source>
</reference>
<dbReference type="EMBL" id="VLLA01000003">
    <property type="protein sequence ID" value="TWI73611.1"/>
    <property type="molecule type" value="Genomic_DNA"/>
</dbReference>
<evidence type="ECO:0000313" key="2">
    <source>
        <dbReference type="Proteomes" id="UP000316291"/>
    </source>
</evidence>
<name>A0A562RWZ1_9BRAD</name>
<sequence length="104" mass="11175">MRDVWPGISELALSNDAPVLVLIPRDTSERAGDRVKNASQGGGGFLPAPIELTIATATKLIALRCVNSPQSNARAVNLDRISVNYACAADDILCSRERLRKQNS</sequence>
<dbReference type="Proteomes" id="UP000316291">
    <property type="component" value="Unassembled WGS sequence"/>
</dbReference>
<proteinExistence type="predicted"/>
<dbReference type="AlphaFoldDB" id="A0A562RWZ1"/>
<comment type="caution">
    <text evidence="1">The sequence shown here is derived from an EMBL/GenBank/DDBJ whole genome shotgun (WGS) entry which is preliminary data.</text>
</comment>
<accession>A0A562RWZ1</accession>
<evidence type="ECO:0000313" key="1">
    <source>
        <dbReference type="EMBL" id="TWI73611.1"/>
    </source>
</evidence>
<organism evidence="1 2">
    <name type="scientific">Bradyrhizobium huanghuaihaiense</name>
    <dbReference type="NCBI Taxonomy" id="990078"/>
    <lineage>
        <taxon>Bacteria</taxon>
        <taxon>Pseudomonadati</taxon>
        <taxon>Pseudomonadota</taxon>
        <taxon>Alphaproteobacteria</taxon>
        <taxon>Hyphomicrobiales</taxon>
        <taxon>Nitrobacteraceae</taxon>
        <taxon>Bradyrhizobium</taxon>
    </lineage>
</organism>
<keyword evidence="2" id="KW-1185">Reference proteome</keyword>
<protein>
    <submittedName>
        <fullName evidence="1">Uncharacterized protein</fullName>
    </submittedName>
</protein>